<dbReference type="HOGENOM" id="CLU_1482022_0_0_1"/>
<dbReference type="InterPro" id="IPR002575">
    <property type="entry name" value="Aminoglycoside_PTrfase"/>
</dbReference>
<dbReference type="STRING" id="743788.S8FBA9"/>
<evidence type="ECO:0000256" key="1">
    <source>
        <dbReference type="SAM" id="SignalP"/>
    </source>
</evidence>
<name>S8FBA9_FOMSC</name>
<dbReference type="EMBL" id="KE504199">
    <property type="protein sequence ID" value="EPS95839.1"/>
    <property type="molecule type" value="Genomic_DNA"/>
</dbReference>
<reference evidence="3 4" key="1">
    <citation type="journal article" date="2012" name="Science">
        <title>The Paleozoic origin of enzymatic lignin decomposition reconstructed from 31 fungal genomes.</title>
        <authorList>
            <person name="Floudas D."/>
            <person name="Binder M."/>
            <person name="Riley R."/>
            <person name="Barry K."/>
            <person name="Blanchette R.A."/>
            <person name="Henrissat B."/>
            <person name="Martinez A.T."/>
            <person name="Otillar R."/>
            <person name="Spatafora J.W."/>
            <person name="Yadav J.S."/>
            <person name="Aerts A."/>
            <person name="Benoit I."/>
            <person name="Boyd A."/>
            <person name="Carlson A."/>
            <person name="Copeland A."/>
            <person name="Coutinho P.M."/>
            <person name="de Vries R.P."/>
            <person name="Ferreira P."/>
            <person name="Findley K."/>
            <person name="Foster B."/>
            <person name="Gaskell J."/>
            <person name="Glotzer D."/>
            <person name="Gorecki P."/>
            <person name="Heitman J."/>
            <person name="Hesse C."/>
            <person name="Hori C."/>
            <person name="Igarashi K."/>
            <person name="Jurgens J.A."/>
            <person name="Kallen N."/>
            <person name="Kersten P."/>
            <person name="Kohler A."/>
            <person name="Kuees U."/>
            <person name="Kumar T.K.A."/>
            <person name="Kuo A."/>
            <person name="LaButti K."/>
            <person name="Larrondo L.F."/>
            <person name="Lindquist E."/>
            <person name="Ling A."/>
            <person name="Lombard V."/>
            <person name="Lucas S."/>
            <person name="Lundell T."/>
            <person name="Martin R."/>
            <person name="McLaughlin D.J."/>
            <person name="Morgenstern I."/>
            <person name="Morin E."/>
            <person name="Murat C."/>
            <person name="Nagy L.G."/>
            <person name="Nolan M."/>
            <person name="Ohm R.A."/>
            <person name="Patyshakuliyeva A."/>
            <person name="Rokas A."/>
            <person name="Ruiz-Duenas F.J."/>
            <person name="Sabat G."/>
            <person name="Salamov A."/>
            <person name="Samejima M."/>
            <person name="Schmutz J."/>
            <person name="Slot J.C."/>
            <person name="St John F."/>
            <person name="Stenlid J."/>
            <person name="Sun H."/>
            <person name="Sun S."/>
            <person name="Syed K."/>
            <person name="Tsang A."/>
            <person name="Wiebenga A."/>
            <person name="Young D."/>
            <person name="Pisabarro A."/>
            <person name="Eastwood D.C."/>
            <person name="Martin F."/>
            <person name="Cullen D."/>
            <person name="Grigoriev I.V."/>
            <person name="Hibbett D.S."/>
        </authorList>
    </citation>
    <scope>NUCLEOTIDE SEQUENCE</scope>
    <source>
        <strain evidence="4">FP-58527</strain>
    </source>
</reference>
<feature type="chain" id="PRO_5004551396" description="Aminoglycoside phosphotransferase domain-containing protein" evidence="1">
    <location>
        <begin position="25"/>
        <end position="182"/>
    </location>
</feature>
<gene>
    <name evidence="3" type="ORF">FOMPIDRAFT_1025612</name>
</gene>
<dbReference type="Gene3D" id="3.90.1200.10">
    <property type="match status" value="1"/>
</dbReference>
<feature type="signal peptide" evidence="1">
    <location>
        <begin position="1"/>
        <end position="24"/>
    </location>
</feature>
<proteinExistence type="predicted"/>
<dbReference type="Proteomes" id="UP000015241">
    <property type="component" value="Unassembled WGS sequence"/>
</dbReference>
<dbReference type="InParanoid" id="S8FBA9"/>
<organism evidence="3 4">
    <name type="scientific">Fomitopsis schrenkii</name>
    <name type="common">Brown rot fungus</name>
    <dbReference type="NCBI Taxonomy" id="2126942"/>
    <lineage>
        <taxon>Eukaryota</taxon>
        <taxon>Fungi</taxon>
        <taxon>Dikarya</taxon>
        <taxon>Basidiomycota</taxon>
        <taxon>Agaricomycotina</taxon>
        <taxon>Agaricomycetes</taxon>
        <taxon>Polyporales</taxon>
        <taxon>Fomitopsis</taxon>
    </lineage>
</organism>
<accession>S8FBA9</accession>
<keyword evidence="1" id="KW-0732">Signal</keyword>
<sequence>MTFTLAQVWQCFRVLQELIVVAAALDPLAHTPAMAFIHADFSFWKNILFSEDRRRVTGVVDWDDAIVIPRDLAALYPDELTHQATWRCDPEDVFTIPPDEPEEEHSLWGVAIQETQQRRLWREAVERQDPQLAAMYTDRRARLRRRVQSLVSGGYLDWMSYREWLLLESLAEARTLAKGTTD</sequence>
<evidence type="ECO:0000259" key="2">
    <source>
        <dbReference type="Pfam" id="PF01636"/>
    </source>
</evidence>
<dbReference type="Pfam" id="PF01636">
    <property type="entry name" value="APH"/>
    <property type="match status" value="1"/>
</dbReference>
<evidence type="ECO:0000313" key="4">
    <source>
        <dbReference type="Proteomes" id="UP000015241"/>
    </source>
</evidence>
<evidence type="ECO:0000313" key="3">
    <source>
        <dbReference type="EMBL" id="EPS95839.1"/>
    </source>
</evidence>
<feature type="domain" description="Aminoglycoside phosphotransferase" evidence="2">
    <location>
        <begin position="15"/>
        <end position="69"/>
    </location>
</feature>
<dbReference type="OrthoDB" id="2794642at2759"/>
<dbReference type="AlphaFoldDB" id="S8FBA9"/>
<protein>
    <recommendedName>
        <fullName evidence="2">Aminoglycoside phosphotransferase domain-containing protein</fullName>
    </recommendedName>
</protein>
<keyword evidence="4" id="KW-1185">Reference proteome</keyword>